<evidence type="ECO:0000313" key="3">
    <source>
        <dbReference type="Proteomes" id="UP000501727"/>
    </source>
</evidence>
<dbReference type="Pfam" id="PF21570">
    <property type="entry name" value="ArgZ-like_C_2nd"/>
    <property type="match status" value="1"/>
</dbReference>
<dbReference type="KEGG" id="ahat:ADCFC_07950"/>
<dbReference type="EMBL" id="AP022829">
    <property type="protein sequence ID" value="BCA88176.1"/>
    <property type="molecule type" value="Genomic_DNA"/>
</dbReference>
<organism evidence="2 3">
    <name type="scientific">Adlercreutzia hattorii</name>
    <dbReference type="NCBI Taxonomy" id="2707299"/>
    <lineage>
        <taxon>Bacteria</taxon>
        <taxon>Bacillati</taxon>
        <taxon>Actinomycetota</taxon>
        <taxon>Coriobacteriia</taxon>
        <taxon>Eggerthellales</taxon>
        <taxon>Eggerthellaceae</taxon>
        <taxon>Adlercreutzia</taxon>
    </lineage>
</organism>
<dbReference type="Gene3D" id="2.40.420.10">
    <property type="entry name" value="conserved putative lor/sdh protein from methanococcus maripaludis s2 domain"/>
    <property type="match status" value="1"/>
</dbReference>
<dbReference type="AlphaFoldDB" id="A0A6F8SL23"/>
<reference evidence="3" key="2">
    <citation type="submission" date="2020-03" db="EMBL/GenBank/DDBJ databases">
        <title>Complete Genome Sequence of Adlercreutzia sp. strain 8CFCBH1 Producing Equol, Isolated from Healthy Japanese Feces.</title>
        <authorList>
            <person name="Ogata Y."/>
            <person name="Sakamoto M."/>
            <person name="Ohkuma M."/>
            <person name="Hattori M."/>
            <person name="Suda W."/>
        </authorList>
    </citation>
    <scope>NUCLEOTIDE SEQUENCE [LARGE SCALE GENOMIC DNA]</scope>
    <source>
        <strain evidence="3">8CFCBH1</strain>
    </source>
</reference>
<reference evidence="3" key="1">
    <citation type="journal article" date="2020" name="Microbiol. Resour. Announc.">
        <title>Complete Genome Sequence of Adlercreutzia sp. Strain 8CFCBH1, a Potent Producer of Equol, Isolated from Healthy Japanese Feces.</title>
        <authorList>
            <person name="Ogata Y."/>
            <person name="Sakamoto M."/>
            <person name="Ohkuma M."/>
            <person name="Hattori M."/>
            <person name="Suda W."/>
        </authorList>
    </citation>
    <scope>NUCLEOTIDE SEQUENCE [LARGE SCALE GENOMIC DNA]</scope>
    <source>
        <strain evidence="3">8CFCBH1</strain>
    </source>
</reference>
<accession>A0A6F8SL23</accession>
<evidence type="ECO:0000259" key="1">
    <source>
        <dbReference type="Pfam" id="PF21570"/>
    </source>
</evidence>
<protein>
    <recommendedName>
        <fullName evidence="1">Arginine dihydrolase ArgZ/ArgE-like C-terminal second subdomain domain-containing protein</fullName>
    </recommendedName>
</protein>
<feature type="domain" description="Arginine dihydrolase ArgZ/ArgE-like C-terminal second subdomain" evidence="1">
    <location>
        <begin position="155"/>
        <end position="368"/>
    </location>
</feature>
<proteinExistence type="predicted"/>
<dbReference type="Gene3D" id="3.40.50.10690">
    <property type="entry name" value="putative lor/sdh protein like domains"/>
    <property type="match status" value="1"/>
</dbReference>
<dbReference type="InterPro" id="IPR048963">
    <property type="entry name" value="ArgZ/ArgE-like_C_2nd"/>
</dbReference>
<sequence>MPFSPAPFTPTPYTPPDFTLPHLAAAPDVTLVPAPKDFVAPEGYHAMSIYPEYLKIAGQWTLARDSRMDCVAVVEGGNVFVREFRHIRAGDLIACGRTENGEEGILVYTDGFRGLATSEDGAPHPGGHDNFAFRLGRSRETAFSRDYDELYELLRHDRDHGSIVWVMGPAFTFNGYSREAFAKIIDAGYADAVFAGNALATHDLEGAYFHTSLGQDIDTQENRPNGHYHHLDTINRVRYWGSIERFIEEEGVRDGIMNALVRNGVPYVLAGSIRDDGPLPGVYGNAYEAQDAMRDHIRSATTVICMATMLHTIATGNMTPSYRVLADGTIRPVYFYCVDIAEFAVNKLVDRGSLASRGIVTNVQDFIANIAKGLGLLG</sequence>
<gene>
    <name evidence="2" type="ORF">ADCFC_06740</name>
</gene>
<evidence type="ECO:0000313" key="2">
    <source>
        <dbReference type="EMBL" id="BCA88176.1"/>
    </source>
</evidence>
<name>A0A6F8SL23_9ACTN</name>
<keyword evidence="3" id="KW-1185">Reference proteome</keyword>
<dbReference type="RefSeq" id="WP_157011955.1">
    <property type="nucleotide sequence ID" value="NZ_AP022829.1"/>
</dbReference>
<dbReference type="Proteomes" id="UP000501727">
    <property type="component" value="Chromosome"/>
</dbReference>